<dbReference type="STRING" id="93625.A0A409W8I4"/>
<dbReference type="InterPro" id="IPR038765">
    <property type="entry name" value="Papain-like_cys_pep_sf"/>
</dbReference>
<evidence type="ECO:0000259" key="1">
    <source>
        <dbReference type="Pfam" id="PF14200"/>
    </source>
</evidence>
<comment type="caution">
    <text evidence="3">The sequence shown here is derived from an EMBL/GenBank/DDBJ whole genome shotgun (WGS) entry which is preliminary data.</text>
</comment>
<evidence type="ECO:0000259" key="2">
    <source>
        <dbReference type="Pfam" id="PF18021"/>
    </source>
</evidence>
<keyword evidence="4" id="KW-1185">Reference proteome</keyword>
<dbReference type="InParanoid" id="A0A409W8I4"/>
<dbReference type="InterPro" id="IPR000772">
    <property type="entry name" value="Ricin_B_lectin"/>
</dbReference>
<organism evidence="3 4">
    <name type="scientific">Psilocybe cyanescens</name>
    <dbReference type="NCBI Taxonomy" id="93625"/>
    <lineage>
        <taxon>Eukaryota</taxon>
        <taxon>Fungi</taxon>
        <taxon>Dikarya</taxon>
        <taxon>Basidiomycota</taxon>
        <taxon>Agaricomycotina</taxon>
        <taxon>Agaricomycetes</taxon>
        <taxon>Agaricomycetidae</taxon>
        <taxon>Agaricales</taxon>
        <taxon>Agaricineae</taxon>
        <taxon>Strophariaceae</taxon>
        <taxon>Psilocybe</taxon>
    </lineage>
</organism>
<dbReference type="InterPro" id="IPR035992">
    <property type="entry name" value="Ricin_B-like_lectins"/>
</dbReference>
<dbReference type="PROSITE" id="PS50231">
    <property type="entry name" value="RICIN_B_LECTIN"/>
    <property type="match status" value="1"/>
</dbReference>
<dbReference type="Gene3D" id="3.30.460.70">
    <property type="match status" value="1"/>
</dbReference>
<dbReference type="OrthoDB" id="3192089at2759"/>
<feature type="domain" description="Ricin B lectin" evidence="1">
    <location>
        <begin position="50"/>
        <end position="142"/>
    </location>
</feature>
<dbReference type="CDD" id="cd23416">
    <property type="entry name" value="beta-trefoil_Ricin_MOA-like"/>
    <property type="match status" value="1"/>
</dbReference>
<evidence type="ECO:0000313" key="3">
    <source>
        <dbReference type="EMBL" id="PPQ74703.1"/>
    </source>
</evidence>
<dbReference type="Pfam" id="PF18021">
    <property type="entry name" value="Agglutinin_C"/>
    <property type="match status" value="1"/>
</dbReference>
<dbReference type="Pfam" id="PF14200">
    <property type="entry name" value="RicinB_lectin_2"/>
    <property type="match status" value="1"/>
</dbReference>
<name>A0A409W8I4_PSICY</name>
<protein>
    <submittedName>
        <fullName evidence="3">Uncharacterized protein</fullName>
    </submittedName>
</protein>
<proteinExistence type="predicted"/>
<reference evidence="3 4" key="1">
    <citation type="journal article" date="2018" name="Evol. Lett.">
        <title>Horizontal gene cluster transfer increased hallucinogenic mushroom diversity.</title>
        <authorList>
            <person name="Reynolds H.T."/>
            <person name="Vijayakumar V."/>
            <person name="Gluck-Thaler E."/>
            <person name="Korotkin H.B."/>
            <person name="Matheny P.B."/>
            <person name="Slot J.C."/>
        </authorList>
    </citation>
    <scope>NUCLEOTIDE SEQUENCE [LARGE SCALE GENOMIC DNA]</scope>
    <source>
        <strain evidence="3 4">2631</strain>
    </source>
</reference>
<sequence>MVAITNNVYTLVNRKSNGDTNVVLDIYQGRRANGTPSHIWAETDTQDIFNQQWLLKEVDGKPDVYTLRNLRTGTYLDLSNGSSANGTQVQGWSSAEGSAYASNQQWKITTDGTYYRLQNVSGKTYLDLLGNATTNGTKVHGWAKANVETQDWLLRRVSRTGTEIRAILAKNPYIGKDFKSYLQDGLYDFLSFTNSCLRYTYLLVVLPKTVRDSVYNGTGLRTTTWRPDIFDCDDFAFVSKGEVARWGNSFLGADGVAILWGVMFGTNGQSGHAYNWYLNKELDSIMFFEPQNGQESTNIGYNGFFAIF</sequence>
<dbReference type="EMBL" id="NHYD01003677">
    <property type="protein sequence ID" value="PPQ74703.1"/>
    <property type="molecule type" value="Genomic_DNA"/>
</dbReference>
<dbReference type="SUPFAM" id="SSF54001">
    <property type="entry name" value="Cysteine proteinases"/>
    <property type="match status" value="1"/>
</dbReference>
<gene>
    <name evidence="3" type="ORF">CVT25_007632</name>
</gene>
<accession>A0A409W8I4</accession>
<dbReference type="Proteomes" id="UP000283269">
    <property type="component" value="Unassembled WGS sequence"/>
</dbReference>
<dbReference type="AlphaFoldDB" id="A0A409W8I4"/>
<dbReference type="SUPFAM" id="SSF50370">
    <property type="entry name" value="Ricin B-like lectins"/>
    <property type="match status" value="1"/>
</dbReference>
<dbReference type="Gene3D" id="2.80.10.50">
    <property type="match status" value="1"/>
</dbReference>
<evidence type="ECO:0000313" key="4">
    <source>
        <dbReference type="Proteomes" id="UP000283269"/>
    </source>
</evidence>
<feature type="domain" description="Agglutinin C-terminal" evidence="2">
    <location>
        <begin position="204"/>
        <end position="295"/>
    </location>
</feature>
<dbReference type="InterPro" id="IPR040600">
    <property type="entry name" value="Agglutinin_C"/>
</dbReference>